<proteinExistence type="predicted"/>
<dbReference type="AlphaFoldDB" id="A0A8T1H3H9"/>
<dbReference type="Proteomes" id="UP000760860">
    <property type="component" value="Unassembled WGS sequence"/>
</dbReference>
<accession>A0A8T1H3H9</accession>
<sequence length="90" mass="10137">MTRAQYRPLDVHGTVASHSSRSCDSLVITLAGGKLPPQKVTAQTRLYGRPSCAYLVCAFERHPARQKQQNFQVIQVPIKAPLQRLNKDRH</sequence>
<evidence type="ECO:0000313" key="2">
    <source>
        <dbReference type="Proteomes" id="UP000760860"/>
    </source>
</evidence>
<name>A0A8T1H3H9_9STRA</name>
<comment type="caution">
    <text evidence="1">The sequence shown here is derived from an EMBL/GenBank/DDBJ whole genome shotgun (WGS) entry which is preliminary data.</text>
</comment>
<reference evidence="1" key="1">
    <citation type="submission" date="2018-05" db="EMBL/GenBank/DDBJ databases">
        <title>Effector identification in a new, highly contiguous assembly of the strawberry crown rot pathogen Phytophthora cactorum.</title>
        <authorList>
            <person name="Armitage A.D."/>
            <person name="Nellist C.F."/>
            <person name="Bates H."/>
            <person name="Vickerstaff R.J."/>
            <person name="Harrison R.J."/>
        </authorList>
    </citation>
    <scope>NUCLEOTIDE SEQUENCE</scope>
    <source>
        <strain evidence="1">P421</strain>
    </source>
</reference>
<protein>
    <submittedName>
        <fullName evidence="1">Uncharacterized protein</fullName>
    </submittedName>
</protein>
<organism evidence="1 2">
    <name type="scientific">Phytophthora cactorum</name>
    <dbReference type="NCBI Taxonomy" id="29920"/>
    <lineage>
        <taxon>Eukaryota</taxon>
        <taxon>Sar</taxon>
        <taxon>Stramenopiles</taxon>
        <taxon>Oomycota</taxon>
        <taxon>Peronosporomycetes</taxon>
        <taxon>Peronosporales</taxon>
        <taxon>Peronosporaceae</taxon>
        <taxon>Phytophthora</taxon>
    </lineage>
</organism>
<dbReference type="EMBL" id="RCMV01001995">
    <property type="protein sequence ID" value="KAG3205090.1"/>
    <property type="molecule type" value="Genomic_DNA"/>
</dbReference>
<evidence type="ECO:0000313" key="1">
    <source>
        <dbReference type="EMBL" id="KAG3205090.1"/>
    </source>
</evidence>
<gene>
    <name evidence="1" type="ORF">PC129_g22234</name>
</gene>